<organism evidence="2 3">
    <name type="scientific">Micromonospora terminaliae</name>
    <dbReference type="NCBI Taxonomy" id="1914461"/>
    <lineage>
        <taxon>Bacteria</taxon>
        <taxon>Bacillati</taxon>
        <taxon>Actinomycetota</taxon>
        <taxon>Actinomycetes</taxon>
        <taxon>Micromonosporales</taxon>
        <taxon>Micromonosporaceae</taxon>
        <taxon>Micromonospora</taxon>
    </lineage>
</organism>
<reference evidence="2 3" key="1">
    <citation type="submission" date="2019-10" db="EMBL/GenBank/DDBJ databases">
        <title>Genome Sequence of Micromonospora terminaliae DSM 101760.</title>
        <authorList>
            <person name="Guo L."/>
        </authorList>
    </citation>
    <scope>NUCLEOTIDE SEQUENCE [LARGE SCALE GENOMIC DNA]</scope>
    <source>
        <strain evidence="2 3">DSM 101760</strain>
    </source>
</reference>
<accession>A0ABX6DZN2</accession>
<dbReference type="RefSeq" id="WP_154226493.1">
    <property type="nucleotide sequence ID" value="NZ_CP045309.1"/>
</dbReference>
<dbReference type="EMBL" id="CP045309">
    <property type="protein sequence ID" value="QGL47147.1"/>
    <property type="molecule type" value="Genomic_DNA"/>
</dbReference>
<name>A0ABX6DZN2_9ACTN</name>
<evidence type="ECO:0000313" key="3">
    <source>
        <dbReference type="Proteomes" id="UP000402241"/>
    </source>
</evidence>
<dbReference type="Proteomes" id="UP000402241">
    <property type="component" value="Chromosome"/>
</dbReference>
<proteinExistence type="predicted"/>
<sequence length="87" mass="9146">MPELGGEQLHAVDRLVCCWSAEQLQRVADELMVRRRLGRCGHSDVDVAGGVEGDAVRHGEVTVEHDGDPGAVSVGGGGDGRRVEVDG</sequence>
<keyword evidence="3" id="KW-1185">Reference proteome</keyword>
<protein>
    <submittedName>
        <fullName evidence="2">Uncharacterized protein</fullName>
    </submittedName>
</protein>
<evidence type="ECO:0000256" key="1">
    <source>
        <dbReference type="SAM" id="MobiDB-lite"/>
    </source>
</evidence>
<gene>
    <name evidence="2" type="ORF">GCE86_08840</name>
</gene>
<evidence type="ECO:0000313" key="2">
    <source>
        <dbReference type="EMBL" id="QGL47147.1"/>
    </source>
</evidence>
<feature type="region of interest" description="Disordered" evidence="1">
    <location>
        <begin position="62"/>
        <end position="87"/>
    </location>
</feature>